<sequence length="164" mass="19236">MSQSYFYCETWSLGYQKAHNLLSEEEAYQRHLKGKPYTVLVGSNSRPSCVISIIKTKDFVSVEFLDDNLKEYLSYQFHVLENEKLFLAMVVYREFAEKEGEGEGLLNVSKGTCFFYKKDGTYTIREETFKPHTVIEKEGFSDLKENYDTFPEFGCYESLIQKER</sequence>
<evidence type="ECO:0000313" key="2">
    <source>
        <dbReference type="Proteomes" id="UP000256294"/>
    </source>
</evidence>
<protein>
    <recommendedName>
        <fullName evidence="3">Lytic transglycosylase</fullName>
    </recommendedName>
</protein>
<keyword evidence="2" id="KW-1185">Reference proteome</keyword>
<proteinExistence type="predicted"/>
<dbReference type="EMBL" id="QTUB01000001">
    <property type="protein sequence ID" value="REF26195.1"/>
    <property type="molecule type" value="Genomic_DNA"/>
</dbReference>
<name>A0A3D9UHT3_9GAMM</name>
<dbReference type="RefSeq" id="WP_115825599.1">
    <property type="nucleotide sequence ID" value="NZ_QTUB01000001.1"/>
</dbReference>
<reference evidence="1 2" key="1">
    <citation type="submission" date="2018-08" db="EMBL/GenBank/DDBJ databases">
        <title>Genomic Encyclopedia of Archaeal and Bacterial Type Strains, Phase II (KMG-II): from individual species to whole genera.</title>
        <authorList>
            <person name="Goeker M."/>
        </authorList>
    </citation>
    <scope>NUCLEOTIDE SEQUENCE [LARGE SCALE GENOMIC DNA]</scope>
    <source>
        <strain evidence="1 2">DSM 17905</strain>
    </source>
</reference>
<dbReference type="Proteomes" id="UP000256294">
    <property type="component" value="Unassembled WGS sequence"/>
</dbReference>
<evidence type="ECO:0008006" key="3">
    <source>
        <dbReference type="Google" id="ProtNLM"/>
    </source>
</evidence>
<dbReference type="AlphaFoldDB" id="A0A3D9UHT3"/>
<comment type="caution">
    <text evidence="1">The sequence shown here is derived from an EMBL/GenBank/DDBJ whole genome shotgun (WGS) entry which is preliminary data.</text>
</comment>
<evidence type="ECO:0000313" key="1">
    <source>
        <dbReference type="EMBL" id="REF26195.1"/>
    </source>
</evidence>
<accession>A0A3D9UHT3</accession>
<organism evidence="1 2">
    <name type="scientific">Xenorhabdus cabanillasii</name>
    <dbReference type="NCBI Taxonomy" id="351673"/>
    <lineage>
        <taxon>Bacteria</taxon>
        <taxon>Pseudomonadati</taxon>
        <taxon>Pseudomonadota</taxon>
        <taxon>Gammaproteobacteria</taxon>
        <taxon>Enterobacterales</taxon>
        <taxon>Morganellaceae</taxon>
        <taxon>Xenorhabdus</taxon>
    </lineage>
</organism>
<gene>
    <name evidence="1" type="ORF">BDD26_0796</name>
</gene>